<protein>
    <submittedName>
        <fullName evidence="1">Unannotated protein</fullName>
    </submittedName>
</protein>
<sequence>MSDPDSEQQLKRIEMDGPAIEALIRSAALQDLRSDSTELERSRSLSRAATALDALCGLSDREGTGAVWDVLCELERAQQLGFMTFAISEMAEHTDYHWATRPED</sequence>
<dbReference type="AlphaFoldDB" id="A0A6J5ZS26"/>
<reference evidence="1" key="1">
    <citation type="submission" date="2020-05" db="EMBL/GenBank/DDBJ databases">
        <authorList>
            <person name="Chiriac C."/>
            <person name="Salcher M."/>
            <person name="Ghai R."/>
            <person name="Kavagutti S V."/>
        </authorList>
    </citation>
    <scope>NUCLEOTIDE SEQUENCE</scope>
</reference>
<proteinExistence type="predicted"/>
<accession>A0A6J5ZS26</accession>
<gene>
    <name evidence="1" type="ORF">UFOPK3547_01073</name>
</gene>
<name>A0A6J5ZS26_9ZZZZ</name>
<evidence type="ECO:0000313" key="1">
    <source>
        <dbReference type="EMBL" id="CAB4345291.1"/>
    </source>
</evidence>
<organism evidence="1">
    <name type="scientific">freshwater metagenome</name>
    <dbReference type="NCBI Taxonomy" id="449393"/>
    <lineage>
        <taxon>unclassified sequences</taxon>
        <taxon>metagenomes</taxon>
        <taxon>ecological metagenomes</taxon>
    </lineage>
</organism>
<dbReference type="EMBL" id="CAESAN010000086">
    <property type="protein sequence ID" value="CAB4345291.1"/>
    <property type="molecule type" value="Genomic_DNA"/>
</dbReference>